<dbReference type="RefSeq" id="WP_207931753.1">
    <property type="nucleotide sequence ID" value="NZ_CP062222.1"/>
</dbReference>
<feature type="compositionally biased region" description="Basic and acidic residues" evidence="1">
    <location>
        <begin position="1"/>
        <end position="16"/>
    </location>
</feature>
<feature type="region of interest" description="Disordered" evidence="1">
    <location>
        <begin position="59"/>
        <end position="78"/>
    </location>
</feature>
<dbReference type="InterPro" id="IPR025737">
    <property type="entry name" value="FApF"/>
</dbReference>
<evidence type="ECO:0000313" key="2">
    <source>
        <dbReference type="EMBL" id="QTC92473.1"/>
    </source>
</evidence>
<proteinExistence type="predicted"/>
<dbReference type="KEGG" id="bgoe:IFJ75_06250"/>
<evidence type="ECO:0000256" key="1">
    <source>
        <dbReference type="SAM" id="MobiDB-lite"/>
    </source>
</evidence>
<gene>
    <name evidence="2" type="ORF">IFJ75_06250</name>
</gene>
<dbReference type="Proteomes" id="UP000663918">
    <property type="component" value="Chromosome"/>
</dbReference>
<dbReference type="Pfam" id="PF13557">
    <property type="entry name" value="Phenol_MetA_deg"/>
    <property type="match status" value="1"/>
</dbReference>
<accession>A0A975C250</accession>
<name>A0A975C250_9CAUL</name>
<reference evidence="2" key="1">
    <citation type="submission" date="2020-09" db="EMBL/GenBank/DDBJ databases">
        <title>Brevundimonas sp. LVF2 isolated from a puddle in Goettingen, Germany.</title>
        <authorList>
            <person name="Friedrich I."/>
            <person name="Klassen A."/>
            <person name="Hannes N."/>
            <person name="Schneider D."/>
            <person name="Hertel R."/>
            <person name="Daniel R."/>
        </authorList>
    </citation>
    <scope>NUCLEOTIDE SEQUENCE</scope>
    <source>
        <strain evidence="2">LVF2</strain>
    </source>
</reference>
<dbReference type="EMBL" id="CP062222">
    <property type="protein sequence ID" value="QTC92473.1"/>
    <property type="molecule type" value="Genomic_DNA"/>
</dbReference>
<evidence type="ECO:0000313" key="3">
    <source>
        <dbReference type="Proteomes" id="UP000663918"/>
    </source>
</evidence>
<organism evidence="2 3">
    <name type="scientific">Brevundimonas goettingensis</name>
    <dbReference type="NCBI Taxonomy" id="2774190"/>
    <lineage>
        <taxon>Bacteria</taxon>
        <taxon>Pseudomonadati</taxon>
        <taxon>Pseudomonadota</taxon>
        <taxon>Alphaproteobacteria</taxon>
        <taxon>Caulobacterales</taxon>
        <taxon>Caulobacteraceae</taxon>
        <taxon>Brevundimonas</taxon>
    </lineage>
</organism>
<sequence>MGHRPLKDLRYRRPWGDDSDDQQTGCRPVRARVHAGRGAGHGGTLRLRPARLLRRPAGQGHADLYPRPGSLAGRTGPLRRRLAEDRRLQGREPRLWRHLHPLRRRRTERDPVGVTPYSREKVTDRATVDSEIADGIGDISIGVRHSLARPDGSGLSAAIVGFITAPTGSRDVGDDGFEGGIVLPVSVALNDDWSLSLSPEIDVAADSDGDGRHAAYTIVAGIGRGFGEWALGAEIWVSRDDDPVEASTQSTFDLTAVWTPPMLADSQLDVGLNFGLNDDSPDVEFGVGLARRF</sequence>
<dbReference type="AlphaFoldDB" id="A0A975C250"/>
<feature type="region of interest" description="Disordered" evidence="1">
    <location>
        <begin position="1"/>
        <end position="26"/>
    </location>
</feature>
<protein>
    <submittedName>
        <fullName evidence="2">Transporter</fullName>
    </submittedName>
</protein>
<keyword evidence="3" id="KW-1185">Reference proteome</keyword>